<dbReference type="Proteomes" id="UP000031196">
    <property type="component" value="Unassembled WGS sequence"/>
</dbReference>
<protein>
    <submittedName>
        <fullName evidence="2">Uncharacterized protein</fullName>
    </submittedName>
</protein>
<name>A0A0B4DZF0_PSEPS</name>
<evidence type="ECO:0000313" key="3">
    <source>
        <dbReference type="Proteomes" id="UP000031196"/>
    </source>
</evidence>
<organism evidence="2 3">
    <name type="scientific">Pseudarthrobacter phenanthrenivorans</name>
    <name type="common">Arthrobacter phenanthrenivorans</name>
    <dbReference type="NCBI Taxonomy" id="361575"/>
    <lineage>
        <taxon>Bacteria</taxon>
        <taxon>Bacillati</taxon>
        <taxon>Actinomycetota</taxon>
        <taxon>Actinomycetes</taxon>
        <taxon>Micrococcales</taxon>
        <taxon>Micrococcaceae</taxon>
        <taxon>Pseudarthrobacter</taxon>
    </lineage>
</organism>
<sequence length="99" mass="9333">MPAAPPPEASVAAVSPAALQRPGAPAVVPGAGDSDMAGVDVAGAGEAGGVDADDEGDWLACPVAGDVVVWDCGWVGPHAVSSSAAAAAAVVMANPGDIF</sequence>
<evidence type="ECO:0000256" key="1">
    <source>
        <dbReference type="SAM" id="MobiDB-lite"/>
    </source>
</evidence>
<comment type="caution">
    <text evidence="2">The sequence shown here is derived from an EMBL/GenBank/DDBJ whole genome shotgun (WGS) entry which is preliminary data.</text>
</comment>
<dbReference type="EMBL" id="JWTB01000003">
    <property type="protein sequence ID" value="KIC69795.1"/>
    <property type="molecule type" value="Genomic_DNA"/>
</dbReference>
<accession>A0A0B4DZF0</accession>
<feature type="compositionally biased region" description="Low complexity" evidence="1">
    <location>
        <begin position="30"/>
        <end position="44"/>
    </location>
</feature>
<gene>
    <name evidence="2" type="ORF">RM50_01215</name>
</gene>
<reference evidence="2 3" key="1">
    <citation type="submission" date="2014-12" db="EMBL/GenBank/DDBJ databases">
        <title>Genome sequencing of Arthrobacter phenanthrenivorans SWC37.</title>
        <authorList>
            <person name="Tan P.W."/>
            <person name="Chan K.-G."/>
        </authorList>
    </citation>
    <scope>NUCLEOTIDE SEQUENCE [LARGE SCALE GENOMIC DNA]</scope>
    <source>
        <strain evidence="2 3">SWC37</strain>
    </source>
</reference>
<evidence type="ECO:0000313" key="2">
    <source>
        <dbReference type="EMBL" id="KIC69795.1"/>
    </source>
</evidence>
<proteinExistence type="predicted"/>
<feature type="region of interest" description="Disordered" evidence="1">
    <location>
        <begin position="22"/>
        <end position="53"/>
    </location>
</feature>
<dbReference type="AlphaFoldDB" id="A0A0B4DZF0"/>